<dbReference type="EMBL" id="JACDUR010000004">
    <property type="protein sequence ID" value="MBA2893198.1"/>
    <property type="molecule type" value="Genomic_DNA"/>
</dbReference>
<evidence type="ECO:0000313" key="2">
    <source>
        <dbReference type="Proteomes" id="UP000530928"/>
    </source>
</evidence>
<accession>A0A7W0HRN9</accession>
<sequence length="242" mass="25426">MSPTRLGQVRWWAARLLTTSGLLLMVGGAGLGVAGLQLSPEIVGIAPLPGVETFEVARPLPLDGPAGEGIVLHAECLSGCPVLLITRQGGEFHLGPGVSLESTTLSPDGRLLATSRPGGGVLVRELTSDRDTLVVPPRSAPGGSRLVPWGWTGDLLVMRHVRAGRDGWATAGLDGSRTHDLKPTAAEVAGMRATALTLDLVALRESGDRRHLRLYGPDGTVRADLYVERLRSVISPAGHTVR</sequence>
<keyword evidence="2" id="KW-1185">Reference proteome</keyword>
<dbReference type="AlphaFoldDB" id="A0A7W0HRN9"/>
<dbReference type="Proteomes" id="UP000530928">
    <property type="component" value="Unassembled WGS sequence"/>
</dbReference>
<proteinExistence type="predicted"/>
<reference evidence="1 2" key="1">
    <citation type="submission" date="2020-07" db="EMBL/GenBank/DDBJ databases">
        <title>Genomic Encyclopedia of Type Strains, Phase IV (KMG-IV): sequencing the most valuable type-strain genomes for metagenomic binning, comparative biology and taxonomic classification.</title>
        <authorList>
            <person name="Goeker M."/>
        </authorList>
    </citation>
    <scope>NUCLEOTIDE SEQUENCE [LARGE SCALE GENOMIC DNA]</scope>
    <source>
        <strain evidence="1 2">DSM 45533</strain>
    </source>
</reference>
<comment type="caution">
    <text evidence="1">The sequence shown here is derived from an EMBL/GenBank/DDBJ whole genome shotgun (WGS) entry which is preliminary data.</text>
</comment>
<protein>
    <submittedName>
        <fullName evidence="1">Uncharacterized protein</fullName>
    </submittedName>
</protein>
<dbReference type="RefSeq" id="WP_181611929.1">
    <property type="nucleotide sequence ID" value="NZ_BAABAM010000003.1"/>
</dbReference>
<evidence type="ECO:0000313" key="1">
    <source>
        <dbReference type="EMBL" id="MBA2893198.1"/>
    </source>
</evidence>
<organism evidence="1 2">
    <name type="scientific">Nonomuraea soli</name>
    <dbReference type="NCBI Taxonomy" id="1032476"/>
    <lineage>
        <taxon>Bacteria</taxon>
        <taxon>Bacillati</taxon>
        <taxon>Actinomycetota</taxon>
        <taxon>Actinomycetes</taxon>
        <taxon>Streptosporangiales</taxon>
        <taxon>Streptosporangiaceae</taxon>
        <taxon>Nonomuraea</taxon>
    </lineage>
</organism>
<gene>
    <name evidence="1" type="ORF">HNR30_004552</name>
</gene>
<name>A0A7W0HRN9_9ACTN</name>